<proteinExistence type="predicted"/>
<comment type="caution">
    <text evidence="1">The sequence shown here is derived from an EMBL/GenBank/DDBJ whole genome shotgun (WGS) entry which is preliminary data.</text>
</comment>
<keyword evidence="2" id="KW-1185">Reference proteome</keyword>
<dbReference type="Proteomes" id="UP001054945">
    <property type="component" value="Unassembled WGS sequence"/>
</dbReference>
<organism evidence="1 2">
    <name type="scientific">Caerostris extrusa</name>
    <name type="common">Bark spider</name>
    <name type="synonym">Caerostris bankana</name>
    <dbReference type="NCBI Taxonomy" id="172846"/>
    <lineage>
        <taxon>Eukaryota</taxon>
        <taxon>Metazoa</taxon>
        <taxon>Ecdysozoa</taxon>
        <taxon>Arthropoda</taxon>
        <taxon>Chelicerata</taxon>
        <taxon>Arachnida</taxon>
        <taxon>Araneae</taxon>
        <taxon>Araneomorphae</taxon>
        <taxon>Entelegynae</taxon>
        <taxon>Araneoidea</taxon>
        <taxon>Araneidae</taxon>
        <taxon>Caerostris</taxon>
    </lineage>
</organism>
<accession>A0AAV4S9N5</accession>
<dbReference type="AlphaFoldDB" id="A0AAV4S9N5"/>
<evidence type="ECO:0000313" key="2">
    <source>
        <dbReference type="Proteomes" id="UP001054945"/>
    </source>
</evidence>
<reference evidence="1 2" key="1">
    <citation type="submission" date="2021-06" db="EMBL/GenBank/DDBJ databases">
        <title>Caerostris extrusa draft genome.</title>
        <authorList>
            <person name="Kono N."/>
            <person name="Arakawa K."/>
        </authorList>
    </citation>
    <scope>NUCLEOTIDE SEQUENCE [LARGE SCALE GENOMIC DNA]</scope>
</reference>
<gene>
    <name evidence="1" type="ORF">CEXT_128511</name>
</gene>
<evidence type="ECO:0000313" key="1">
    <source>
        <dbReference type="EMBL" id="GIY30370.1"/>
    </source>
</evidence>
<protein>
    <submittedName>
        <fullName evidence="1">Uncharacterized protein</fullName>
    </submittedName>
</protein>
<sequence length="146" mass="16384">MGRERKEGVGVTGRGIFTFGGAISEVSIKVFVGRLSDGEFESLTGESDYPVLLKEAEENEMANLRNISISFSFSWSDGEFECLTEESDYPVLLKEGEENEIANFGNISIRLLGQDSEVPLCSKFALNKISKRKLLHISFELFFRRT</sequence>
<name>A0AAV4S9N5_CAEEX</name>
<dbReference type="EMBL" id="BPLR01009215">
    <property type="protein sequence ID" value="GIY30370.1"/>
    <property type="molecule type" value="Genomic_DNA"/>
</dbReference>